<dbReference type="InterPro" id="IPR003661">
    <property type="entry name" value="HisK_dim/P_dom"/>
</dbReference>
<dbReference type="SMART" id="SM00388">
    <property type="entry name" value="HisKA"/>
    <property type="match status" value="2"/>
</dbReference>
<dbReference type="SUPFAM" id="SSF55874">
    <property type="entry name" value="ATPase domain of HSP90 chaperone/DNA topoisomerase II/histidine kinase"/>
    <property type="match status" value="2"/>
</dbReference>
<dbReference type="InterPro" id="IPR000014">
    <property type="entry name" value="PAS"/>
</dbReference>
<dbReference type="SMART" id="SM00448">
    <property type="entry name" value="REC"/>
    <property type="match status" value="2"/>
</dbReference>
<dbReference type="Gene3D" id="1.10.287.130">
    <property type="match status" value="2"/>
</dbReference>
<feature type="domain" description="PAS" evidence="6">
    <location>
        <begin position="997"/>
        <end position="1066"/>
    </location>
</feature>
<dbReference type="InterPro" id="IPR003594">
    <property type="entry name" value="HATPase_dom"/>
</dbReference>
<dbReference type="Pfam" id="PF02518">
    <property type="entry name" value="HATPase_c"/>
    <property type="match status" value="2"/>
</dbReference>
<evidence type="ECO:0008006" key="9">
    <source>
        <dbReference type="Google" id="ProtNLM"/>
    </source>
</evidence>
<dbReference type="Proteomes" id="UP001182556">
    <property type="component" value="Unassembled WGS sequence"/>
</dbReference>
<evidence type="ECO:0000259" key="5">
    <source>
        <dbReference type="PROSITE" id="PS50110"/>
    </source>
</evidence>
<dbReference type="EMBL" id="JAODAN010000010">
    <property type="protein sequence ID" value="KAK1921872.1"/>
    <property type="molecule type" value="Genomic_DNA"/>
</dbReference>
<dbReference type="InterPro" id="IPR035965">
    <property type="entry name" value="PAS-like_dom_sf"/>
</dbReference>
<dbReference type="GO" id="GO:0000155">
    <property type="term" value="F:phosphorelay sensor kinase activity"/>
    <property type="evidence" value="ECO:0007669"/>
    <property type="project" value="InterPro"/>
</dbReference>
<dbReference type="SMART" id="SM00387">
    <property type="entry name" value="HATPase_c"/>
    <property type="match status" value="2"/>
</dbReference>
<dbReference type="InterPro" id="IPR011006">
    <property type="entry name" value="CheY-like_superfamily"/>
</dbReference>
<dbReference type="SUPFAM" id="SSF55785">
    <property type="entry name" value="PYP-like sensor domain (PAS domain)"/>
    <property type="match status" value="1"/>
</dbReference>
<keyword evidence="8" id="KW-1185">Reference proteome</keyword>
<proteinExistence type="predicted"/>
<dbReference type="CDD" id="cd00156">
    <property type="entry name" value="REC"/>
    <property type="match status" value="1"/>
</dbReference>
<organism evidence="7 8">
    <name type="scientific">Papiliotrema laurentii</name>
    <name type="common">Cryptococcus laurentii</name>
    <dbReference type="NCBI Taxonomy" id="5418"/>
    <lineage>
        <taxon>Eukaryota</taxon>
        <taxon>Fungi</taxon>
        <taxon>Dikarya</taxon>
        <taxon>Basidiomycota</taxon>
        <taxon>Agaricomycotina</taxon>
        <taxon>Tremellomycetes</taxon>
        <taxon>Tremellales</taxon>
        <taxon>Rhynchogastremaceae</taxon>
        <taxon>Papiliotrema</taxon>
    </lineage>
</organism>
<dbReference type="SUPFAM" id="SSF52172">
    <property type="entry name" value="CheY-like"/>
    <property type="match status" value="2"/>
</dbReference>
<dbReference type="SMART" id="SM00091">
    <property type="entry name" value="PAS"/>
    <property type="match status" value="1"/>
</dbReference>
<dbReference type="InterPro" id="IPR036097">
    <property type="entry name" value="HisK_dim/P_sf"/>
</dbReference>
<dbReference type="InterPro" id="IPR005467">
    <property type="entry name" value="His_kinase_dom"/>
</dbReference>
<dbReference type="PROSITE" id="PS50112">
    <property type="entry name" value="PAS"/>
    <property type="match status" value="1"/>
</dbReference>
<dbReference type="Pfam" id="PF00072">
    <property type="entry name" value="Response_reg"/>
    <property type="match status" value="2"/>
</dbReference>
<dbReference type="CDD" id="cd17546">
    <property type="entry name" value="REC_hyHK_CKI1_RcsC-like"/>
    <property type="match status" value="1"/>
</dbReference>
<feature type="domain" description="Response regulatory" evidence="5">
    <location>
        <begin position="1440"/>
        <end position="1565"/>
    </location>
</feature>
<dbReference type="Pfam" id="PF00512">
    <property type="entry name" value="HisKA"/>
    <property type="match status" value="1"/>
</dbReference>
<dbReference type="InterPro" id="IPR001789">
    <property type="entry name" value="Sig_transdc_resp-reg_receiver"/>
</dbReference>
<evidence type="ECO:0000313" key="7">
    <source>
        <dbReference type="EMBL" id="KAK1921872.1"/>
    </source>
</evidence>
<dbReference type="SUPFAM" id="SSF47384">
    <property type="entry name" value="Homodimeric domain of signal transducing histidine kinase"/>
    <property type="match status" value="2"/>
</dbReference>
<dbReference type="InterPro" id="IPR004358">
    <property type="entry name" value="Sig_transdc_His_kin-like_C"/>
</dbReference>
<feature type="domain" description="Histidine kinase" evidence="4">
    <location>
        <begin position="585"/>
        <end position="805"/>
    </location>
</feature>
<evidence type="ECO:0000256" key="3">
    <source>
        <dbReference type="SAM" id="MobiDB-lite"/>
    </source>
</evidence>
<comment type="caution">
    <text evidence="7">The sequence shown here is derived from an EMBL/GenBank/DDBJ whole genome shotgun (WGS) entry which is preliminary data.</text>
</comment>
<dbReference type="InterPro" id="IPR036890">
    <property type="entry name" value="HATPase_C_sf"/>
</dbReference>
<dbReference type="Gene3D" id="3.30.565.10">
    <property type="entry name" value="Histidine kinase-like ATPase, C-terminal domain"/>
    <property type="match status" value="2"/>
</dbReference>
<feature type="domain" description="Histidine kinase" evidence="4">
    <location>
        <begin position="1136"/>
        <end position="1409"/>
    </location>
</feature>
<feature type="compositionally biased region" description="Polar residues" evidence="3">
    <location>
        <begin position="420"/>
        <end position="433"/>
    </location>
</feature>
<dbReference type="PANTHER" id="PTHR43547:SF2">
    <property type="entry name" value="HYBRID SIGNAL TRANSDUCTION HISTIDINE KINASE C"/>
    <property type="match status" value="1"/>
</dbReference>
<dbReference type="Pfam" id="PF13188">
    <property type="entry name" value="PAS_8"/>
    <property type="match status" value="1"/>
</dbReference>
<feature type="compositionally biased region" description="Polar residues" evidence="3">
    <location>
        <begin position="440"/>
        <end position="461"/>
    </location>
</feature>
<feature type="modified residue" description="4-aspartylphosphate" evidence="2">
    <location>
        <position position="913"/>
    </location>
</feature>
<dbReference type="PROSITE" id="PS50110">
    <property type="entry name" value="RESPONSE_REGULATORY"/>
    <property type="match status" value="2"/>
</dbReference>
<reference evidence="7" key="1">
    <citation type="submission" date="2023-02" db="EMBL/GenBank/DDBJ databases">
        <title>Identification and recombinant expression of a fungal hydrolase from Papiliotrema laurentii that hydrolyzes apple cutin and clears colloidal polyester polyurethane.</title>
        <authorList>
            <consortium name="DOE Joint Genome Institute"/>
            <person name="Roman V.A."/>
            <person name="Bojanowski C."/>
            <person name="Crable B.R."/>
            <person name="Wagner D.N."/>
            <person name="Hung C.S."/>
            <person name="Nadeau L.J."/>
            <person name="Schratz L."/>
            <person name="Haridas S."/>
            <person name="Pangilinan J."/>
            <person name="Lipzen A."/>
            <person name="Na H."/>
            <person name="Yan M."/>
            <person name="Ng V."/>
            <person name="Grigoriev I.V."/>
            <person name="Spatafora J.W."/>
            <person name="Barlow D."/>
            <person name="Biffinger J."/>
            <person name="Kelley-Loughnane N."/>
            <person name="Varaljay V.A."/>
            <person name="Crookes-Goodson W.J."/>
        </authorList>
    </citation>
    <scope>NUCLEOTIDE SEQUENCE</scope>
    <source>
        <strain evidence="7">5307AH</strain>
    </source>
</reference>
<dbReference type="CDD" id="cd00082">
    <property type="entry name" value="HisKA"/>
    <property type="match status" value="2"/>
</dbReference>
<evidence type="ECO:0000259" key="4">
    <source>
        <dbReference type="PROSITE" id="PS50109"/>
    </source>
</evidence>
<evidence type="ECO:0000259" key="6">
    <source>
        <dbReference type="PROSITE" id="PS50112"/>
    </source>
</evidence>
<feature type="domain" description="Response regulatory" evidence="5">
    <location>
        <begin position="865"/>
        <end position="981"/>
    </location>
</feature>
<dbReference type="Gene3D" id="3.40.50.2300">
    <property type="match status" value="2"/>
</dbReference>
<feature type="region of interest" description="Disordered" evidence="3">
    <location>
        <begin position="415"/>
        <end position="461"/>
    </location>
</feature>
<dbReference type="PRINTS" id="PR00344">
    <property type="entry name" value="BCTRLSENSOR"/>
</dbReference>
<feature type="compositionally biased region" description="Basic and acidic residues" evidence="3">
    <location>
        <begin position="1412"/>
        <end position="1427"/>
    </location>
</feature>
<dbReference type="Gene3D" id="3.30.450.20">
    <property type="entry name" value="PAS domain"/>
    <property type="match status" value="2"/>
</dbReference>
<dbReference type="PANTHER" id="PTHR43547">
    <property type="entry name" value="TWO-COMPONENT HISTIDINE KINASE"/>
    <property type="match status" value="1"/>
</dbReference>
<keyword evidence="1 2" id="KW-0597">Phosphoprotein</keyword>
<gene>
    <name evidence="7" type="ORF">DB88DRAFT_513128</name>
</gene>
<protein>
    <recommendedName>
        <fullName evidence="9">Histidine kinase</fullName>
    </recommendedName>
</protein>
<feature type="modified residue" description="4-aspartylphosphate" evidence="2">
    <location>
        <position position="1495"/>
    </location>
</feature>
<feature type="region of interest" description="Disordered" evidence="3">
    <location>
        <begin position="1412"/>
        <end position="1431"/>
    </location>
</feature>
<dbReference type="PROSITE" id="PS50109">
    <property type="entry name" value="HIS_KIN"/>
    <property type="match status" value="2"/>
</dbReference>
<dbReference type="CDD" id="cd00130">
    <property type="entry name" value="PAS"/>
    <property type="match status" value="1"/>
</dbReference>
<sequence>MARDETDHVGLPIAFLERYPLPAFILAQPDTPLPSALRILYANHSDELHPSHGGETNGELEVVWANRAWEAIVRERSLRAIVNEQDLEALHDWVADTQPGQASTWTLSLTRPMVSFRVAKTTMSLPSPSSSRPPTFHIITSLEPIETPIPSHHASRSSSSTRRCATPLTARCPPMLRHRSSSEKSVLRLQVSVAPQSSTLPVTDCRQLLETTDWAKTSLGARSTWSPVVETMIRVIMSSPTQDSLWLGPDFIMIYNQNYSNIVHHPALFGKSAKVQEAWGPVWDGVANLIDRCITHGEPCHRVDDLLLYRRGPKGHFVEKYHTWSFVPLVDTDGKTLGLFNPTSDTTASVLARRRQETLRDLLEQSLLAKAQREYFQDMAAVLEHNPKDVPFAICYSLQSHVDGKVTLALESTVGVPENHPSTPSSLTVNLPNHNHKQQRPLSTGRSSPAPSAVSGISGNSHRLWHSDDRTAWPIDKALASKQCVLMDNCADLIKDFPLRQWDELPDSAIVIPFCRDTSSAIPTAVMILGLNLQCPLDTAYEEWIHVFRAQLTSSLSSVKLVEAEQQRIAENEKMARAKTAWFQGAAHELRSPLTLVAGPLDDVLRTQLTRNQRHWLTIAQRNVARIQRLVNALLDFSRIEAGRMQGRFVPVELNRFVSDLSALFGPAIERKRLKFTIQVEPEERTVSIDPTLLEIVLTNLLSNAVKYTESGEIRVEVRYDTHMYIVVSDTGCGIPATELGHVTDRYHRAATALSLGVEGTGIGLALAKEIVHLHQGELYIESQTREETGGPHGSTFTVEIPLVDRFDGTVDRPAKNFGEYGRQLAAEAMFNHHAPNENDSVGSTADAPNDNDWSEGLLFEPTDVLLLVDDSADIRDYVRRIFSPYCTVLEARDGVEALEIAKTRRPDLILSDLMMPRMTGQELLAKIRSDPTTRLIPFVLLSAATDEEVRLSALIDYSAEDFLLKPFKPKDLLARVHLHMQLGKRRAYLESQFAQREQELRLLSDYCPSGIIRADSDGKLIYANPTWREYCGMSPEQDINEWVNYVDPATRDRLWGMRNDVVNTEHSETAVTWKWLNGRTVTGTFIRLDRAGAGMKGVLGCLQDITYQEERLFEAEQRRVEAEEAKRQQEMLVDMTSHEIRTPVSAILQCSSLVRDNLVELQRMLVEAGPEGFKASPAVLDEMKQDVEALESIYQCGLVQERIASDVLSLARVQLDMLTLHHTRTDIRASAKQLVSAFASEARAKKIDLALEIGETITESKVDFVKTDHVRLGQVVTNLIANAVRFTAKSPVRRIRVKYDVAFVPPPDGDCAVPDDIVRPSTLPQDDDTPIWLYVCVSDTGPGMSDEEQTKLFRRFSQGNHMIHSQYGGSGLGLFICRKISDLLGGRIEVKSKPGQGSMFRFFIQTRTSSVKEEPLRSEETETRDKEEEEELVSVVPKTALIVEDNMINQTVLQRQLTKAGWKCDVASDGQKALERLRMRAHQRQPPYDIILMDLEMPVMNGFAAVQKIREAERQGDITFQLVIALTGNARQAQIDQAIAAGMDDVVIKPYRLPDLLEKIQAVMEQGRMERKAHGE</sequence>
<accession>A0AAD9CTI5</accession>
<name>A0AAD9CTI5_PAPLA</name>
<evidence type="ECO:0000256" key="1">
    <source>
        <dbReference type="ARBA" id="ARBA00022553"/>
    </source>
</evidence>
<evidence type="ECO:0000256" key="2">
    <source>
        <dbReference type="PROSITE-ProRule" id="PRU00169"/>
    </source>
</evidence>
<dbReference type="FunFam" id="3.40.50.2300:FF:000307">
    <property type="entry name" value="Receptor-like histidine kinase BpdS"/>
    <property type="match status" value="1"/>
</dbReference>
<evidence type="ECO:0000313" key="8">
    <source>
        <dbReference type="Proteomes" id="UP001182556"/>
    </source>
</evidence>